<evidence type="ECO:0000313" key="10">
    <source>
        <dbReference type="Proteomes" id="UP000807469"/>
    </source>
</evidence>
<dbReference type="OrthoDB" id="6105938at2759"/>
<accession>A0A9P5Z4Z9</accession>
<dbReference type="PROSITE" id="PS00518">
    <property type="entry name" value="ZF_RING_1"/>
    <property type="match status" value="1"/>
</dbReference>
<feature type="compositionally biased region" description="Low complexity" evidence="6">
    <location>
        <begin position="640"/>
        <end position="658"/>
    </location>
</feature>
<protein>
    <recommendedName>
        <fullName evidence="11">RING-type domain-containing protein</fullName>
    </recommendedName>
</protein>
<dbReference type="Proteomes" id="UP000807469">
    <property type="component" value="Unassembled WGS sequence"/>
</dbReference>
<keyword evidence="3 5" id="KW-0863">Zinc-finger</keyword>
<feature type="compositionally biased region" description="Low complexity" evidence="6">
    <location>
        <begin position="665"/>
        <end position="679"/>
    </location>
</feature>
<dbReference type="InterPro" id="IPR013083">
    <property type="entry name" value="Znf_RING/FYVE/PHD"/>
</dbReference>
<evidence type="ECO:0000256" key="5">
    <source>
        <dbReference type="PROSITE-ProRule" id="PRU00042"/>
    </source>
</evidence>
<dbReference type="EMBL" id="MU155186">
    <property type="protein sequence ID" value="KAF9480956.1"/>
    <property type="molecule type" value="Genomic_DNA"/>
</dbReference>
<name>A0A9P5Z4Z9_9AGAR</name>
<keyword evidence="10" id="KW-1185">Reference proteome</keyword>
<dbReference type="InterPro" id="IPR001841">
    <property type="entry name" value="Znf_RING"/>
</dbReference>
<evidence type="ECO:0000256" key="2">
    <source>
        <dbReference type="ARBA" id="ARBA00022737"/>
    </source>
</evidence>
<evidence type="ECO:0000259" key="7">
    <source>
        <dbReference type="PROSITE" id="PS50089"/>
    </source>
</evidence>
<sequence length="986" mass="105427">MPVCPQCDNRQFTNKEALLQHMRSSSAWHPFCIQCDRRFVSETAYDAHVAAKHPPTFDCTVCERTFHAPFALEDHYRGSNAHPNCTKCGKGFRDLAACDEHRRTEHPKSSCVACGGRIIYDDELPAHFWDSPNHPKCNPCKLGLKDDATYVEHMSSVHPEQHCALCNANFDTPEALQAHYWASPAHPKCDLCNVGLLNNEARDLHLETVHTPTPTVTATTTVVAEQVQEDIATKETAAVNDGVPAQASSLEVGSVTATEPNSTSAAADTTFRMIALPFLPPSLQKTEPLMSTSSSMYHTGFTPLSPRNPIQRLIIGEHRQNTPELRMELGFSSPILDATPPFSPSVLPRPGNGEEVEKIWNSKKNIQISESGITQFTATSYTDSYNTKRLSFYGQPNTTAVASPSTSSSSTWFDNSPVLRTQESLVVSSQRQPSSLVSSPPRLIASPPRYVSPPRERLSSPPRTEFNPRLYPGSARANLRQTLGTLTETVLGNDSINGSRGYRSAASVSGGTSYSSTQPRTSQSPPHAYSHSSYASSITGRSRGLHSDVVNWEDLMGPAAPGSPESVFSNPRGNSRATLFSETLNTPKTQVPSPTWSSVGNASPHQLYSEPSGPLGQARLGQNLAGQQNAATTSPSLVTASSPASGSSALGNSPGSSAQCEADTRPTTASSSTPSHTTPVGSLVYTITPTSKCASPEPSPVRSPDSGNLSFTLRSPVGIPSLPLMSPLPSTPLDITYDIPEARQPLPESPTEGTSPLTTIVELPNGSNEEEEDATPNSNEVEKESRELMHVPLELDVPLQSTSPSSTSSAQSFITSPQEPDEAEAPRTIPTPIALPSLPASPKAYLTAVDLALDIDTVGASSFLTDELEMSTSTPVDNTVDQSYTLASTVSSPLTPVAYGGPEADSEEGMKGGMKAVDSGADATATRNPLHCRVCLADSCDDITASMCGHIFCNRCITDAVIKTSRCPVCMTPTLLYCLFRLDLAA</sequence>
<comment type="caution">
    <text evidence="9">The sequence shown here is derived from an EMBL/GenBank/DDBJ whole genome shotgun (WGS) entry which is preliminary data.</text>
</comment>
<dbReference type="GO" id="GO:0008270">
    <property type="term" value="F:zinc ion binding"/>
    <property type="evidence" value="ECO:0007669"/>
    <property type="project" value="UniProtKB-KW"/>
</dbReference>
<evidence type="ECO:0000256" key="3">
    <source>
        <dbReference type="ARBA" id="ARBA00022771"/>
    </source>
</evidence>
<dbReference type="AlphaFoldDB" id="A0A9P5Z4Z9"/>
<dbReference type="SMART" id="SM00355">
    <property type="entry name" value="ZnF_C2H2"/>
    <property type="match status" value="7"/>
</dbReference>
<keyword evidence="2" id="KW-0677">Repeat</keyword>
<evidence type="ECO:0000259" key="8">
    <source>
        <dbReference type="PROSITE" id="PS50157"/>
    </source>
</evidence>
<keyword evidence="1" id="KW-0479">Metal-binding</keyword>
<feature type="domain" description="RING-type" evidence="7">
    <location>
        <begin position="932"/>
        <end position="970"/>
    </location>
</feature>
<dbReference type="PROSITE" id="PS50089">
    <property type="entry name" value="ZF_RING_2"/>
    <property type="match status" value="1"/>
</dbReference>
<feature type="region of interest" description="Disordered" evidence="6">
    <location>
        <begin position="490"/>
        <end position="541"/>
    </location>
</feature>
<feature type="region of interest" description="Disordered" evidence="6">
    <location>
        <begin position="556"/>
        <end position="709"/>
    </location>
</feature>
<organism evidence="9 10">
    <name type="scientific">Pholiota conissans</name>
    <dbReference type="NCBI Taxonomy" id="109636"/>
    <lineage>
        <taxon>Eukaryota</taxon>
        <taxon>Fungi</taxon>
        <taxon>Dikarya</taxon>
        <taxon>Basidiomycota</taxon>
        <taxon>Agaricomycotina</taxon>
        <taxon>Agaricomycetes</taxon>
        <taxon>Agaricomycetidae</taxon>
        <taxon>Agaricales</taxon>
        <taxon>Agaricineae</taxon>
        <taxon>Strophariaceae</taxon>
        <taxon>Pholiota</taxon>
    </lineage>
</organism>
<dbReference type="GO" id="GO:0000981">
    <property type="term" value="F:DNA-binding transcription factor activity, RNA polymerase II-specific"/>
    <property type="evidence" value="ECO:0007669"/>
    <property type="project" value="TreeGrafter"/>
</dbReference>
<dbReference type="PROSITE" id="PS00028">
    <property type="entry name" value="ZINC_FINGER_C2H2_1"/>
    <property type="match status" value="1"/>
</dbReference>
<dbReference type="InterPro" id="IPR017907">
    <property type="entry name" value="Znf_RING_CS"/>
</dbReference>
<evidence type="ECO:0000256" key="4">
    <source>
        <dbReference type="ARBA" id="ARBA00022833"/>
    </source>
</evidence>
<dbReference type="GO" id="GO:0005634">
    <property type="term" value="C:nucleus"/>
    <property type="evidence" value="ECO:0007669"/>
    <property type="project" value="TreeGrafter"/>
</dbReference>
<dbReference type="SUPFAM" id="SSF57850">
    <property type="entry name" value="RING/U-box"/>
    <property type="match status" value="1"/>
</dbReference>
<feature type="compositionally biased region" description="Polar residues" evidence="6">
    <location>
        <begin position="566"/>
        <end position="606"/>
    </location>
</feature>
<dbReference type="PANTHER" id="PTHR24379">
    <property type="entry name" value="KRAB AND ZINC FINGER DOMAIN-CONTAINING"/>
    <property type="match status" value="1"/>
</dbReference>
<gene>
    <name evidence="9" type="ORF">BDN70DRAFT_920190</name>
</gene>
<feature type="compositionally biased region" description="Polar residues" evidence="6">
    <location>
        <begin position="624"/>
        <end position="639"/>
    </location>
</feature>
<feature type="compositionally biased region" description="Low complexity" evidence="6">
    <location>
        <begin position="801"/>
        <end position="816"/>
    </location>
</feature>
<dbReference type="PANTHER" id="PTHR24379:SF127">
    <property type="entry name" value="BLOODY FINGERS-RELATED"/>
    <property type="match status" value="1"/>
</dbReference>
<reference evidence="9" key="1">
    <citation type="submission" date="2020-11" db="EMBL/GenBank/DDBJ databases">
        <authorList>
            <consortium name="DOE Joint Genome Institute"/>
            <person name="Ahrendt S."/>
            <person name="Riley R."/>
            <person name="Andreopoulos W."/>
            <person name="Labutti K."/>
            <person name="Pangilinan J."/>
            <person name="Ruiz-Duenas F.J."/>
            <person name="Barrasa J.M."/>
            <person name="Sanchez-Garcia M."/>
            <person name="Camarero S."/>
            <person name="Miyauchi S."/>
            <person name="Serrano A."/>
            <person name="Linde D."/>
            <person name="Babiker R."/>
            <person name="Drula E."/>
            <person name="Ayuso-Fernandez I."/>
            <person name="Pacheco R."/>
            <person name="Padilla G."/>
            <person name="Ferreira P."/>
            <person name="Barriuso J."/>
            <person name="Kellner H."/>
            <person name="Castanera R."/>
            <person name="Alfaro M."/>
            <person name="Ramirez L."/>
            <person name="Pisabarro A.G."/>
            <person name="Kuo A."/>
            <person name="Tritt A."/>
            <person name="Lipzen A."/>
            <person name="He G."/>
            <person name="Yan M."/>
            <person name="Ng V."/>
            <person name="Cullen D."/>
            <person name="Martin F."/>
            <person name="Rosso M.-N."/>
            <person name="Henrissat B."/>
            <person name="Hibbett D."/>
            <person name="Martinez A.T."/>
            <person name="Grigoriev I.V."/>
        </authorList>
    </citation>
    <scope>NUCLEOTIDE SEQUENCE</scope>
    <source>
        <strain evidence="9">CIRM-BRFM 674</strain>
    </source>
</reference>
<feature type="domain" description="C2H2-type" evidence="8">
    <location>
        <begin position="57"/>
        <end position="82"/>
    </location>
</feature>
<dbReference type="PROSITE" id="PS50157">
    <property type="entry name" value="ZINC_FINGER_C2H2_2"/>
    <property type="match status" value="1"/>
</dbReference>
<dbReference type="Gene3D" id="3.30.160.60">
    <property type="entry name" value="Classic Zinc Finger"/>
    <property type="match status" value="2"/>
</dbReference>
<feature type="region of interest" description="Disordered" evidence="6">
    <location>
        <begin position="742"/>
        <end position="785"/>
    </location>
</feature>
<feature type="region of interest" description="Disordered" evidence="6">
    <location>
        <begin position="798"/>
        <end position="834"/>
    </location>
</feature>
<evidence type="ECO:0000256" key="1">
    <source>
        <dbReference type="ARBA" id="ARBA00022723"/>
    </source>
</evidence>
<keyword evidence="4" id="KW-0862">Zinc</keyword>
<dbReference type="SMART" id="SM00184">
    <property type="entry name" value="RING"/>
    <property type="match status" value="2"/>
</dbReference>
<dbReference type="InterPro" id="IPR013087">
    <property type="entry name" value="Znf_C2H2_type"/>
</dbReference>
<proteinExistence type="predicted"/>
<dbReference type="Gene3D" id="3.30.40.10">
    <property type="entry name" value="Zinc/RING finger domain, C3HC4 (zinc finger)"/>
    <property type="match status" value="1"/>
</dbReference>
<evidence type="ECO:0008006" key="11">
    <source>
        <dbReference type="Google" id="ProtNLM"/>
    </source>
</evidence>
<evidence type="ECO:0000256" key="6">
    <source>
        <dbReference type="SAM" id="MobiDB-lite"/>
    </source>
</evidence>
<feature type="compositionally biased region" description="Low complexity" evidence="6">
    <location>
        <begin position="424"/>
        <end position="443"/>
    </location>
</feature>
<evidence type="ECO:0000313" key="9">
    <source>
        <dbReference type="EMBL" id="KAF9480956.1"/>
    </source>
</evidence>
<feature type="region of interest" description="Disordered" evidence="6">
    <location>
        <begin position="424"/>
        <end position="476"/>
    </location>
</feature>
<feature type="compositionally biased region" description="Low complexity" evidence="6">
    <location>
        <begin position="512"/>
        <end position="537"/>
    </location>
</feature>
<dbReference type="GO" id="GO:0000977">
    <property type="term" value="F:RNA polymerase II transcription regulatory region sequence-specific DNA binding"/>
    <property type="evidence" value="ECO:0007669"/>
    <property type="project" value="TreeGrafter"/>
</dbReference>